<dbReference type="EMBL" id="CP054020">
    <property type="protein sequence ID" value="QKI89947.1"/>
    <property type="molecule type" value="Genomic_DNA"/>
</dbReference>
<keyword evidence="1" id="KW-0812">Transmembrane</keyword>
<dbReference type="Proteomes" id="UP000504724">
    <property type="component" value="Chromosome"/>
</dbReference>
<keyword evidence="1" id="KW-0472">Membrane</keyword>
<evidence type="ECO:0000256" key="1">
    <source>
        <dbReference type="SAM" id="Phobius"/>
    </source>
</evidence>
<dbReference type="RefSeq" id="WP_173286251.1">
    <property type="nucleotide sequence ID" value="NZ_CP054020.1"/>
</dbReference>
<organism evidence="2 3">
    <name type="scientific">Thiomicrorhabdus xiamenensis</name>
    <dbReference type="NCBI Taxonomy" id="2739063"/>
    <lineage>
        <taxon>Bacteria</taxon>
        <taxon>Pseudomonadati</taxon>
        <taxon>Pseudomonadota</taxon>
        <taxon>Gammaproteobacteria</taxon>
        <taxon>Thiotrichales</taxon>
        <taxon>Piscirickettsiaceae</taxon>
        <taxon>Thiomicrorhabdus</taxon>
    </lineage>
</organism>
<gene>
    <name evidence="2" type="ORF">HQN79_10355</name>
</gene>
<feature type="transmembrane region" description="Helical" evidence="1">
    <location>
        <begin position="78"/>
        <end position="96"/>
    </location>
</feature>
<dbReference type="KEGG" id="txa:HQN79_10355"/>
<reference evidence="2 3" key="1">
    <citation type="submission" date="2020-05" db="EMBL/GenBank/DDBJ databases">
        <title>Thiomicrorhabdus sediminis sp.nov. and Thiomicrorhabdus xiamenensis sp.nov., novel sulfur-oxidizing bacteria isolated from coastal sediment.</title>
        <authorList>
            <person name="Liu X."/>
        </authorList>
    </citation>
    <scope>NUCLEOTIDE SEQUENCE [LARGE SCALE GENOMIC DNA]</scope>
    <source>
        <strain evidence="2 3">G2</strain>
    </source>
</reference>
<evidence type="ECO:0000313" key="2">
    <source>
        <dbReference type="EMBL" id="QKI89947.1"/>
    </source>
</evidence>
<keyword evidence="1" id="KW-1133">Transmembrane helix</keyword>
<dbReference type="AlphaFoldDB" id="A0A7D4TF83"/>
<name>A0A7D4TF83_9GAMM</name>
<proteinExistence type="predicted"/>
<sequence length="244" mass="27711">MKRNHEQILKSMVANLEQTRDAVVALSGLRKEFFTDAYYLQGSLRANSGFVWGMAGALIVLYLFSVLASIAFEWNNGLILLVELLVFVIVSAYVFVEHFRVVNQCRKEPYVLKDALEQKLLLSKKLRPHYRNHAGLLDECVVCHEFEPLEYFDFLQRVARYIQAAKKQIAKVSAQTAGKIAEVSAKLSKKATSLKVSALQKQKIAEMRQGGFKSFHGKMPECSEAHKALITRRRLTRVINYSAV</sequence>
<accession>A0A7D4TF83</accession>
<evidence type="ECO:0000313" key="3">
    <source>
        <dbReference type="Proteomes" id="UP000504724"/>
    </source>
</evidence>
<protein>
    <submittedName>
        <fullName evidence="2">Uncharacterized protein</fullName>
    </submittedName>
</protein>
<feature type="transmembrane region" description="Helical" evidence="1">
    <location>
        <begin position="50"/>
        <end position="72"/>
    </location>
</feature>
<keyword evidence="3" id="KW-1185">Reference proteome</keyword>